<dbReference type="Gene3D" id="2.60.210.10">
    <property type="entry name" value="Apoptosis, Tumor Necrosis Factor Receptor Associated Protein 2, Chain A"/>
    <property type="match status" value="1"/>
</dbReference>
<dbReference type="InterPro" id="IPR001841">
    <property type="entry name" value="Znf_RING"/>
</dbReference>
<dbReference type="InterPro" id="IPR013083">
    <property type="entry name" value="Znf_RING/FYVE/PHD"/>
</dbReference>
<evidence type="ECO:0000256" key="1">
    <source>
        <dbReference type="ARBA" id="ARBA00022723"/>
    </source>
</evidence>
<dbReference type="PROSITE" id="PS50089">
    <property type="entry name" value="ZF_RING_2"/>
    <property type="match status" value="1"/>
</dbReference>
<keyword evidence="1" id="KW-0479">Metal-binding</keyword>
<dbReference type="GO" id="GO:0005164">
    <property type="term" value="F:tumor necrosis factor receptor binding"/>
    <property type="evidence" value="ECO:0007669"/>
    <property type="project" value="TreeGrafter"/>
</dbReference>
<keyword evidence="2 4" id="KW-0863">Zinc-finger</keyword>
<evidence type="ECO:0000313" key="6">
    <source>
        <dbReference type="EMBL" id="KAH9366763.1"/>
    </source>
</evidence>
<dbReference type="EMBL" id="JABSTR010000004">
    <property type="protein sequence ID" value="KAH9366763.1"/>
    <property type="molecule type" value="Genomic_DNA"/>
</dbReference>
<organism evidence="6 7">
    <name type="scientific">Haemaphysalis longicornis</name>
    <name type="common">Bush tick</name>
    <dbReference type="NCBI Taxonomy" id="44386"/>
    <lineage>
        <taxon>Eukaryota</taxon>
        <taxon>Metazoa</taxon>
        <taxon>Ecdysozoa</taxon>
        <taxon>Arthropoda</taxon>
        <taxon>Chelicerata</taxon>
        <taxon>Arachnida</taxon>
        <taxon>Acari</taxon>
        <taxon>Parasitiformes</taxon>
        <taxon>Ixodida</taxon>
        <taxon>Ixodoidea</taxon>
        <taxon>Ixodidae</taxon>
        <taxon>Haemaphysalinae</taxon>
        <taxon>Haemaphysalis</taxon>
    </lineage>
</organism>
<dbReference type="GO" id="GO:0043122">
    <property type="term" value="P:regulation of canonical NF-kappaB signal transduction"/>
    <property type="evidence" value="ECO:0007669"/>
    <property type="project" value="TreeGrafter"/>
</dbReference>
<dbReference type="AlphaFoldDB" id="A0A9J6FVI3"/>
<evidence type="ECO:0000256" key="4">
    <source>
        <dbReference type="PROSITE-ProRule" id="PRU00175"/>
    </source>
</evidence>
<dbReference type="GO" id="GO:0009898">
    <property type="term" value="C:cytoplasmic side of plasma membrane"/>
    <property type="evidence" value="ECO:0007669"/>
    <property type="project" value="TreeGrafter"/>
</dbReference>
<dbReference type="InterPro" id="IPR017907">
    <property type="entry name" value="Znf_RING_CS"/>
</dbReference>
<comment type="caution">
    <text evidence="6">The sequence shown here is derived from an EMBL/GenBank/DDBJ whole genome shotgun (WGS) entry which is preliminary data.</text>
</comment>
<dbReference type="Gene3D" id="3.30.40.10">
    <property type="entry name" value="Zinc/RING finger domain, C3HC4 (zinc finger)"/>
    <property type="match status" value="1"/>
</dbReference>
<dbReference type="Pfam" id="PF21355">
    <property type="entry name" value="TRAF-mep_MATH"/>
    <property type="match status" value="1"/>
</dbReference>
<feature type="domain" description="RING-type" evidence="5">
    <location>
        <begin position="81"/>
        <end position="120"/>
    </location>
</feature>
<accession>A0A9J6FVI3</accession>
<dbReference type="InterPro" id="IPR008974">
    <property type="entry name" value="TRAF-like"/>
</dbReference>
<reference evidence="6 7" key="1">
    <citation type="journal article" date="2020" name="Cell">
        <title>Large-Scale Comparative Analyses of Tick Genomes Elucidate Their Genetic Diversity and Vector Capacities.</title>
        <authorList>
            <consortium name="Tick Genome and Microbiome Consortium (TIGMIC)"/>
            <person name="Jia N."/>
            <person name="Wang J."/>
            <person name="Shi W."/>
            <person name="Du L."/>
            <person name="Sun Y."/>
            <person name="Zhan W."/>
            <person name="Jiang J.F."/>
            <person name="Wang Q."/>
            <person name="Zhang B."/>
            <person name="Ji P."/>
            <person name="Bell-Sakyi L."/>
            <person name="Cui X.M."/>
            <person name="Yuan T.T."/>
            <person name="Jiang B.G."/>
            <person name="Yang W.F."/>
            <person name="Lam T.T."/>
            <person name="Chang Q.C."/>
            <person name="Ding S.J."/>
            <person name="Wang X.J."/>
            <person name="Zhu J.G."/>
            <person name="Ruan X.D."/>
            <person name="Zhao L."/>
            <person name="Wei J.T."/>
            <person name="Ye R.Z."/>
            <person name="Que T.C."/>
            <person name="Du C.H."/>
            <person name="Zhou Y.H."/>
            <person name="Cheng J.X."/>
            <person name="Dai P.F."/>
            <person name="Guo W.B."/>
            <person name="Han X.H."/>
            <person name="Huang E.J."/>
            <person name="Li L.F."/>
            <person name="Wei W."/>
            <person name="Gao Y.C."/>
            <person name="Liu J.Z."/>
            <person name="Shao H.Z."/>
            <person name="Wang X."/>
            <person name="Wang C.C."/>
            <person name="Yang T.C."/>
            <person name="Huo Q.B."/>
            <person name="Li W."/>
            <person name="Chen H.Y."/>
            <person name="Chen S.E."/>
            <person name="Zhou L.G."/>
            <person name="Ni X.B."/>
            <person name="Tian J.H."/>
            <person name="Sheng Y."/>
            <person name="Liu T."/>
            <person name="Pan Y.S."/>
            <person name="Xia L.Y."/>
            <person name="Li J."/>
            <person name="Zhao F."/>
            <person name="Cao W.C."/>
        </authorList>
    </citation>
    <scope>NUCLEOTIDE SEQUENCE [LARGE SCALE GENOMIC DNA]</scope>
    <source>
        <strain evidence="6">HaeL-2018</strain>
    </source>
</reference>
<dbReference type="InterPro" id="IPR049342">
    <property type="entry name" value="TRAF1-6_MATH_dom"/>
</dbReference>
<dbReference type="SUPFAM" id="SSF49599">
    <property type="entry name" value="TRAF domain-like"/>
    <property type="match status" value="2"/>
</dbReference>
<dbReference type="VEuPathDB" id="VectorBase:HLOH_046735"/>
<proteinExistence type="predicted"/>
<dbReference type="PANTHER" id="PTHR10131:SF138">
    <property type="entry name" value="RE66324P"/>
    <property type="match status" value="1"/>
</dbReference>
<evidence type="ECO:0000313" key="7">
    <source>
        <dbReference type="Proteomes" id="UP000821853"/>
    </source>
</evidence>
<name>A0A9J6FVI3_HAELO</name>
<evidence type="ECO:0000256" key="3">
    <source>
        <dbReference type="ARBA" id="ARBA00022833"/>
    </source>
</evidence>
<dbReference type="OrthoDB" id="10040278at2759"/>
<dbReference type="GO" id="GO:0008270">
    <property type="term" value="F:zinc ion binding"/>
    <property type="evidence" value="ECO:0007669"/>
    <property type="project" value="UniProtKB-KW"/>
</dbReference>
<dbReference type="Proteomes" id="UP000821853">
    <property type="component" value="Chromosome 2"/>
</dbReference>
<protein>
    <recommendedName>
        <fullName evidence="5">RING-type domain-containing protein</fullName>
    </recommendedName>
</protein>
<keyword evidence="7" id="KW-1185">Reference proteome</keyword>
<dbReference type="PROSITE" id="PS00518">
    <property type="entry name" value="ZF_RING_1"/>
    <property type="match status" value="1"/>
</dbReference>
<gene>
    <name evidence="6" type="ORF">HPB48_022339</name>
</gene>
<dbReference type="SUPFAM" id="SSF57850">
    <property type="entry name" value="RING/U-box"/>
    <property type="match status" value="1"/>
</dbReference>
<evidence type="ECO:0000256" key="2">
    <source>
        <dbReference type="ARBA" id="ARBA00022771"/>
    </source>
</evidence>
<keyword evidence="3" id="KW-0862">Zinc</keyword>
<evidence type="ECO:0000259" key="5">
    <source>
        <dbReference type="PROSITE" id="PS50089"/>
    </source>
</evidence>
<dbReference type="PANTHER" id="PTHR10131">
    <property type="entry name" value="TNF RECEPTOR ASSOCIATED FACTOR"/>
    <property type="match status" value="1"/>
</dbReference>
<sequence length="549" mass="61058">MREGVSMGSVIKQADNTLSKQTAFTIAAKLQEKEQPELIHIALIVRTLDCDGAQYTVFGFDSRIDWKPTVFLDSLPKNRICNTCGLVSATIALLPCHHTICNRCYEGSRDGENILCPLDKDVCHSEDIIWSTFKKEKLLGRKIQCWNSSRGCDVLGPVCEVIDHLEECLYNAVTCFRCKQSITYKELLGHLETDDCSIMEANTSSISLAIPDTVGELREQLSSLQSSLLETKELFTGQMQLFRERVAADMLVAESVQTVDNTLKESTQQSQVAAGRTAEELALIRSSTSAIKKTLSEVVVLVNEMNSSLSTSFTQGAREVSACCQNVQAKLDDLSASSTKEFKKSEKKLTALQKSMDRHLSDELDVKEGLKRLNERLSDEVCLNISVLGKVAQVVSELPMYISEPLMWAVEEWSKLKEEAASKGEASALSENPKYFYGYCIHPGIKMKKAGEDLALQLVYCVCQGDYDPLIAWPIQKQLELKFLNSEGKEIQQCISIQTTQPSLEGNKRPKTAKNARISSTKSIKVTDVERNGCVKNDKVSVKFTVSRL</sequence>
<dbReference type="OMA" id="VCHSEDI"/>